<proteinExistence type="predicted"/>
<name>A0A6F8ZIK0_9FIRM</name>
<organism evidence="1 2">
    <name type="scientific">Candidatus Hydrogenisulfobacillus filiaventi</name>
    <dbReference type="NCBI Taxonomy" id="2707344"/>
    <lineage>
        <taxon>Bacteria</taxon>
        <taxon>Bacillati</taxon>
        <taxon>Bacillota</taxon>
        <taxon>Clostridia</taxon>
        <taxon>Eubacteriales</taxon>
        <taxon>Clostridiales Family XVII. Incertae Sedis</taxon>
        <taxon>Candidatus Hydrogenisulfobacillus</taxon>
    </lineage>
</organism>
<evidence type="ECO:0000313" key="2">
    <source>
        <dbReference type="Proteomes" id="UP000503399"/>
    </source>
</evidence>
<gene>
    <name evidence="1" type="ORF">R50_2058</name>
</gene>
<accession>A0A6F8ZIK0</accession>
<reference evidence="1 2" key="1">
    <citation type="submission" date="2020-02" db="EMBL/GenBank/DDBJ databases">
        <authorList>
            <person name="Hogendoorn C."/>
        </authorList>
    </citation>
    <scope>NUCLEOTIDE SEQUENCE [LARGE SCALE GENOMIC DNA]</scope>
    <source>
        <strain evidence="1">R501</strain>
    </source>
</reference>
<keyword evidence="2" id="KW-1185">Reference proteome</keyword>
<evidence type="ECO:0000313" key="1">
    <source>
        <dbReference type="EMBL" id="CAB1129555.1"/>
    </source>
</evidence>
<protein>
    <submittedName>
        <fullName evidence="1">Uncharacterized protein</fullName>
    </submittedName>
</protein>
<dbReference type="EMBL" id="LR778114">
    <property type="protein sequence ID" value="CAB1129555.1"/>
    <property type="molecule type" value="Genomic_DNA"/>
</dbReference>
<dbReference type="KEGG" id="hfv:R50_2058"/>
<sequence length="80" mass="8925">MGLWLLVGRWWARQTATFRSDPTWLSAARDLEAAFAREVPPTASEGAIRAWIAARREHGSPEQAVLLDDLARVLATPWAL</sequence>
<dbReference type="AlphaFoldDB" id="A0A6F8ZIK0"/>
<dbReference type="Proteomes" id="UP000503399">
    <property type="component" value="Chromosome"/>
</dbReference>